<proteinExistence type="predicted"/>
<feature type="coiled-coil region" evidence="1">
    <location>
        <begin position="11"/>
        <end position="38"/>
    </location>
</feature>
<dbReference type="Proteomes" id="UP000660265">
    <property type="component" value="Unassembled WGS sequence"/>
</dbReference>
<evidence type="ECO:0000256" key="1">
    <source>
        <dbReference type="SAM" id="Coils"/>
    </source>
</evidence>
<keyword evidence="3" id="KW-1185">Reference proteome</keyword>
<comment type="caution">
    <text evidence="2">The sequence shown here is derived from an EMBL/GenBank/DDBJ whole genome shotgun (WGS) entry which is preliminary data.</text>
</comment>
<organism evidence="2 3">
    <name type="scientific">Streptomyces camponoticapitis</name>
    <dbReference type="NCBI Taxonomy" id="1616125"/>
    <lineage>
        <taxon>Bacteria</taxon>
        <taxon>Bacillati</taxon>
        <taxon>Actinomycetota</taxon>
        <taxon>Actinomycetes</taxon>
        <taxon>Kitasatosporales</taxon>
        <taxon>Streptomycetaceae</taxon>
        <taxon>Streptomyces</taxon>
    </lineage>
</organism>
<dbReference type="EMBL" id="BMMV01000005">
    <property type="protein sequence ID" value="GGJ86976.1"/>
    <property type="molecule type" value="Genomic_DNA"/>
</dbReference>
<name>A0ABQ2E3W8_9ACTN</name>
<evidence type="ECO:0000313" key="2">
    <source>
        <dbReference type="EMBL" id="GGJ86976.1"/>
    </source>
</evidence>
<evidence type="ECO:0000313" key="3">
    <source>
        <dbReference type="Proteomes" id="UP000660265"/>
    </source>
</evidence>
<sequence>MTPQEIQAAAEAALAEQTRQAQERAREAQKAIENAKYERDCIVTARR</sequence>
<gene>
    <name evidence="2" type="ORF">GCM10011583_18250</name>
</gene>
<reference evidence="3" key="1">
    <citation type="journal article" date="2019" name="Int. J. Syst. Evol. Microbiol.">
        <title>The Global Catalogue of Microorganisms (GCM) 10K type strain sequencing project: providing services to taxonomists for standard genome sequencing and annotation.</title>
        <authorList>
            <consortium name="The Broad Institute Genomics Platform"/>
            <consortium name="The Broad Institute Genome Sequencing Center for Infectious Disease"/>
            <person name="Wu L."/>
            <person name="Ma J."/>
        </authorList>
    </citation>
    <scope>NUCLEOTIDE SEQUENCE [LARGE SCALE GENOMIC DNA]</scope>
    <source>
        <strain evidence="3">CGMCC 4.7275</strain>
    </source>
</reference>
<accession>A0ABQ2E3W8</accession>
<keyword evidence="1" id="KW-0175">Coiled coil</keyword>
<protein>
    <submittedName>
        <fullName evidence="2">Uncharacterized protein</fullName>
    </submittedName>
</protein>